<sequence>MTAHDREWNRWFDASNIDPLRFTYEDLSAAPIVSLGLLLARLGLDGRAADQVEPKVAKLADSINQSWVERFVSAEKDGAV</sequence>
<organism evidence="2 3">
    <name type="scientific">Methyloligella halotolerans</name>
    <dbReference type="NCBI Taxonomy" id="1177755"/>
    <lineage>
        <taxon>Bacteria</taxon>
        <taxon>Pseudomonadati</taxon>
        <taxon>Pseudomonadota</taxon>
        <taxon>Alphaproteobacteria</taxon>
        <taxon>Hyphomicrobiales</taxon>
        <taxon>Hyphomicrobiaceae</taxon>
        <taxon>Methyloligella</taxon>
    </lineage>
</organism>
<accession>A0A1E2RZQ0</accession>
<dbReference type="InterPro" id="IPR024628">
    <property type="entry name" value="Sulfotransferase_Stf0_dom"/>
</dbReference>
<dbReference type="InterPro" id="IPR027417">
    <property type="entry name" value="P-loop_NTPase"/>
</dbReference>
<dbReference type="RefSeq" id="WP_069094882.1">
    <property type="nucleotide sequence ID" value="NZ_MASI01000003.1"/>
</dbReference>
<dbReference type="Pfam" id="PF09037">
    <property type="entry name" value="Sulphotransf"/>
    <property type="match status" value="1"/>
</dbReference>
<evidence type="ECO:0000313" key="3">
    <source>
        <dbReference type="Proteomes" id="UP000095087"/>
    </source>
</evidence>
<dbReference type="Gene3D" id="3.40.50.300">
    <property type="entry name" value="P-loop containing nucleotide triphosphate hydrolases"/>
    <property type="match status" value="1"/>
</dbReference>
<evidence type="ECO:0000259" key="1">
    <source>
        <dbReference type="Pfam" id="PF09037"/>
    </source>
</evidence>
<dbReference type="SUPFAM" id="SSF52540">
    <property type="entry name" value="P-loop containing nucleoside triphosphate hydrolases"/>
    <property type="match status" value="1"/>
</dbReference>
<reference evidence="2 3" key="1">
    <citation type="submission" date="2016-07" db="EMBL/GenBank/DDBJ databases">
        <title>Draft genome sequence of Methyloligella halotolerans C2T (VKM B-2706T=CCUG 61687T=DSM 25045T), a halotolerant polyhydroxybutyrate accumulating methylotroph.</title>
        <authorList>
            <person name="Vasilenko O.V."/>
            <person name="Doronina N.V."/>
            <person name="Poroshina M.N."/>
            <person name="Tarlachkov S.V."/>
            <person name="Trotsenko Y.A."/>
        </authorList>
    </citation>
    <scope>NUCLEOTIDE SEQUENCE [LARGE SCALE GENOMIC DNA]</scope>
    <source>
        <strain evidence="2 3">VKM B-2706</strain>
    </source>
</reference>
<dbReference type="Proteomes" id="UP000095087">
    <property type="component" value="Unassembled WGS sequence"/>
</dbReference>
<dbReference type="GO" id="GO:0016740">
    <property type="term" value="F:transferase activity"/>
    <property type="evidence" value="ECO:0007669"/>
    <property type="project" value="UniProtKB-KW"/>
</dbReference>
<keyword evidence="2" id="KW-0808">Transferase</keyword>
<feature type="domain" description="Sulphotransferase Stf0" evidence="1">
    <location>
        <begin position="3"/>
        <end position="71"/>
    </location>
</feature>
<protein>
    <submittedName>
        <fullName evidence="2">Stf0 sulfotransferase</fullName>
    </submittedName>
</protein>
<name>A0A1E2RZQ0_9HYPH</name>
<dbReference type="OrthoDB" id="5562925at2"/>
<keyword evidence="3" id="KW-1185">Reference proteome</keyword>
<dbReference type="EMBL" id="MASI01000003">
    <property type="protein sequence ID" value="ODA67539.1"/>
    <property type="molecule type" value="Genomic_DNA"/>
</dbReference>
<dbReference type="AlphaFoldDB" id="A0A1E2RZQ0"/>
<gene>
    <name evidence="2" type="ORF">A7A08_01573</name>
</gene>
<evidence type="ECO:0000313" key="2">
    <source>
        <dbReference type="EMBL" id="ODA67539.1"/>
    </source>
</evidence>
<proteinExistence type="predicted"/>
<comment type="caution">
    <text evidence="2">The sequence shown here is derived from an EMBL/GenBank/DDBJ whole genome shotgun (WGS) entry which is preliminary data.</text>
</comment>